<evidence type="ECO:0000256" key="2">
    <source>
        <dbReference type="ARBA" id="ARBA00023125"/>
    </source>
</evidence>
<keyword evidence="2" id="KW-0238">DNA-binding</keyword>
<keyword evidence="1" id="KW-0805">Transcription regulation</keyword>
<protein>
    <submittedName>
        <fullName evidence="5">LacI family transcriptional regulator</fullName>
    </submittedName>
</protein>
<dbReference type="PRINTS" id="PR00036">
    <property type="entry name" value="HTHLACI"/>
</dbReference>
<keyword evidence="6" id="KW-1185">Reference proteome</keyword>
<dbReference type="GO" id="GO:0003700">
    <property type="term" value="F:DNA-binding transcription factor activity"/>
    <property type="evidence" value="ECO:0007669"/>
    <property type="project" value="TreeGrafter"/>
</dbReference>
<sequence length="345" mass="36150">MRDQPVRVTLEDVAQAAGVSKATASKVLNKRPNVDPRTRAKVEQTITALGYVPTTGPRESTPDAVVEVVFDSMVSMYSLQVLNGILTGARELGVEICVDVLDRSGTPGNPLSDAWLLRAAARRRMGVIVVSLALTADQVRTVGDLGLSLVSVDLTGAIGTGLASVAATNFAGGTQATEHLVSLGHRRIGFAGLPVEIAASRERLHGYRNALELAGIDADPALVVHGGFTAEAGCRMALDLLSRPDPPTAIFAACDGAALGVFEAARRLGRRVPQDLSIVGFDDIEPAKLSSPPLTTVHQPIADMGRVAVRTLHTLAHGGSPDSMHVQLATHLVVRESTAAPGRRP</sequence>
<organism evidence="5 6">
    <name type="scientific">Dactylosporangium matsuzakiense</name>
    <dbReference type="NCBI Taxonomy" id="53360"/>
    <lineage>
        <taxon>Bacteria</taxon>
        <taxon>Bacillati</taxon>
        <taxon>Actinomycetota</taxon>
        <taxon>Actinomycetes</taxon>
        <taxon>Micromonosporales</taxon>
        <taxon>Micromonosporaceae</taxon>
        <taxon>Dactylosporangium</taxon>
    </lineage>
</organism>
<reference evidence="5" key="1">
    <citation type="journal article" date="2014" name="Int. J. Syst. Evol. Microbiol.">
        <title>Complete genome sequence of Corynebacterium casei LMG S-19264T (=DSM 44701T), isolated from a smear-ripened cheese.</title>
        <authorList>
            <consortium name="US DOE Joint Genome Institute (JGI-PGF)"/>
            <person name="Walter F."/>
            <person name="Albersmeier A."/>
            <person name="Kalinowski J."/>
            <person name="Ruckert C."/>
        </authorList>
    </citation>
    <scope>NUCLEOTIDE SEQUENCE</scope>
    <source>
        <strain evidence="5">VKM Ac-1321</strain>
    </source>
</reference>
<name>A0A9W6KRB1_9ACTN</name>
<feature type="domain" description="HTH lacI-type" evidence="4">
    <location>
        <begin position="8"/>
        <end position="53"/>
    </location>
</feature>
<dbReference type="RefSeq" id="WP_223103058.1">
    <property type="nucleotide sequence ID" value="NZ_BAAAXA010000003.1"/>
</dbReference>
<gene>
    <name evidence="5" type="primary">lacI_11</name>
    <name evidence="5" type="ORF">GCM10017581_069710</name>
</gene>
<dbReference type="InterPro" id="IPR010982">
    <property type="entry name" value="Lambda_DNA-bd_dom_sf"/>
</dbReference>
<comment type="caution">
    <text evidence="5">The sequence shown here is derived from an EMBL/GenBank/DDBJ whole genome shotgun (WGS) entry which is preliminary data.</text>
</comment>
<accession>A0A9W6KRB1</accession>
<evidence type="ECO:0000313" key="6">
    <source>
        <dbReference type="Proteomes" id="UP001143480"/>
    </source>
</evidence>
<dbReference type="SMART" id="SM00354">
    <property type="entry name" value="HTH_LACI"/>
    <property type="match status" value="1"/>
</dbReference>
<evidence type="ECO:0000256" key="1">
    <source>
        <dbReference type="ARBA" id="ARBA00023015"/>
    </source>
</evidence>
<evidence type="ECO:0000313" key="5">
    <source>
        <dbReference type="EMBL" id="GLL05224.1"/>
    </source>
</evidence>
<dbReference type="InterPro" id="IPR000843">
    <property type="entry name" value="HTH_LacI"/>
</dbReference>
<dbReference type="Gene3D" id="3.40.50.2300">
    <property type="match status" value="2"/>
</dbReference>
<proteinExistence type="predicted"/>
<dbReference type="AlphaFoldDB" id="A0A9W6KRB1"/>
<dbReference type="Proteomes" id="UP001143480">
    <property type="component" value="Unassembled WGS sequence"/>
</dbReference>
<dbReference type="PROSITE" id="PS00356">
    <property type="entry name" value="HTH_LACI_1"/>
    <property type="match status" value="1"/>
</dbReference>
<dbReference type="GO" id="GO:0000976">
    <property type="term" value="F:transcription cis-regulatory region binding"/>
    <property type="evidence" value="ECO:0007669"/>
    <property type="project" value="TreeGrafter"/>
</dbReference>
<evidence type="ECO:0000256" key="3">
    <source>
        <dbReference type="ARBA" id="ARBA00023163"/>
    </source>
</evidence>
<dbReference type="Gene3D" id="1.10.260.40">
    <property type="entry name" value="lambda repressor-like DNA-binding domains"/>
    <property type="match status" value="1"/>
</dbReference>
<dbReference type="PANTHER" id="PTHR30146:SF153">
    <property type="entry name" value="LACTOSE OPERON REPRESSOR"/>
    <property type="match status" value="1"/>
</dbReference>
<dbReference type="InterPro" id="IPR046335">
    <property type="entry name" value="LacI/GalR-like_sensor"/>
</dbReference>
<dbReference type="PANTHER" id="PTHR30146">
    <property type="entry name" value="LACI-RELATED TRANSCRIPTIONAL REPRESSOR"/>
    <property type="match status" value="1"/>
</dbReference>
<dbReference type="SUPFAM" id="SSF47413">
    <property type="entry name" value="lambda repressor-like DNA-binding domains"/>
    <property type="match status" value="1"/>
</dbReference>
<evidence type="ECO:0000259" key="4">
    <source>
        <dbReference type="PROSITE" id="PS50932"/>
    </source>
</evidence>
<keyword evidence="3" id="KW-0804">Transcription</keyword>
<dbReference type="InterPro" id="IPR028082">
    <property type="entry name" value="Peripla_BP_I"/>
</dbReference>
<dbReference type="EMBL" id="BSFP01000054">
    <property type="protein sequence ID" value="GLL05224.1"/>
    <property type="molecule type" value="Genomic_DNA"/>
</dbReference>
<dbReference type="PROSITE" id="PS50932">
    <property type="entry name" value="HTH_LACI_2"/>
    <property type="match status" value="1"/>
</dbReference>
<reference evidence="5" key="2">
    <citation type="submission" date="2023-01" db="EMBL/GenBank/DDBJ databases">
        <authorList>
            <person name="Sun Q."/>
            <person name="Evtushenko L."/>
        </authorList>
    </citation>
    <scope>NUCLEOTIDE SEQUENCE</scope>
    <source>
        <strain evidence="5">VKM Ac-1321</strain>
    </source>
</reference>
<dbReference type="Pfam" id="PF00356">
    <property type="entry name" value="LacI"/>
    <property type="match status" value="1"/>
</dbReference>
<dbReference type="SUPFAM" id="SSF53822">
    <property type="entry name" value="Periplasmic binding protein-like I"/>
    <property type="match status" value="1"/>
</dbReference>
<dbReference type="Pfam" id="PF13377">
    <property type="entry name" value="Peripla_BP_3"/>
    <property type="match status" value="1"/>
</dbReference>
<dbReference type="CDD" id="cd01392">
    <property type="entry name" value="HTH_LacI"/>
    <property type="match status" value="1"/>
</dbReference>